<comment type="caution">
    <text evidence="1">The sequence shown here is derived from an EMBL/GenBank/DDBJ whole genome shotgun (WGS) entry which is preliminary data.</text>
</comment>
<protein>
    <submittedName>
        <fullName evidence="1">Uncharacterized protein</fullName>
    </submittedName>
</protein>
<name>A0A9D3Z298_DREPO</name>
<accession>A0A9D3Z298</accession>
<evidence type="ECO:0000313" key="2">
    <source>
        <dbReference type="Proteomes" id="UP000828390"/>
    </source>
</evidence>
<keyword evidence="2" id="KW-1185">Reference proteome</keyword>
<dbReference type="AlphaFoldDB" id="A0A9D3Z298"/>
<evidence type="ECO:0000313" key="1">
    <source>
        <dbReference type="EMBL" id="KAH3710394.1"/>
    </source>
</evidence>
<organism evidence="1 2">
    <name type="scientific">Dreissena polymorpha</name>
    <name type="common">Zebra mussel</name>
    <name type="synonym">Mytilus polymorpha</name>
    <dbReference type="NCBI Taxonomy" id="45954"/>
    <lineage>
        <taxon>Eukaryota</taxon>
        <taxon>Metazoa</taxon>
        <taxon>Spiralia</taxon>
        <taxon>Lophotrochozoa</taxon>
        <taxon>Mollusca</taxon>
        <taxon>Bivalvia</taxon>
        <taxon>Autobranchia</taxon>
        <taxon>Heteroconchia</taxon>
        <taxon>Euheterodonta</taxon>
        <taxon>Imparidentia</taxon>
        <taxon>Neoheterodontei</taxon>
        <taxon>Myida</taxon>
        <taxon>Dreissenoidea</taxon>
        <taxon>Dreissenidae</taxon>
        <taxon>Dreissena</taxon>
    </lineage>
</organism>
<reference evidence="1" key="1">
    <citation type="journal article" date="2019" name="bioRxiv">
        <title>The Genome of the Zebra Mussel, Dreissena polymorpha: A Resource for Invasive Species Research.</title>
        <authorList>
            <person name="McCartney M.A."/>
            <person name="Auch B."/>
            <person name="Kono T."/>
            <person name="Mallez S."/>
            <person name="Zhang Y."/>
            <person name="Obille A."/>
            <person name="Becker A."/>
            <person name="Abrahante J.E."/>
            <person name="Garbe J."/>
            <person name="Badalamenti J.P."/>
            <person name="Herman A."/>
            <person name="Mangelson H."/>
            <person name="Liachko I."/>
            <person name="Sullivan S."/>
            <person name="Sone E.D."/>
            <person name="Koren S."/>
            <person name="Silverstein K.A.T."/>
            <person name="Beckman K.B."/>
            <person name="Gohl D.M."/>
        </authorList>
    </citation>
    <scope>NUCLEOTIDE SEQUENCE</scope>
    <source>
        <strain evidence="1">Duluth1</strain>
        <tissue evidence="1">Whole animal</tissue>
    </source>
</reference>
<gene>
    <name evidence="1" type="ORF">DPMN_069872</name>
</gene>
<reference evidence="1" key="2">
    <citation type="submission" date="2020-11" db="EMBL/GenBank/DDBJ databases">
        <authorList>
            <person name="McCartney M.A."/>
            <person name="Auch B."/>
            <person name="Kono T."/>
            <person name="Mallez S."/>
            <person name="Becker A."/>
            <person name="Gohl D.M."/>
            <person name="Silverstein K.A.T."/>
            <person name="Koren S."/>
            <person name="Bechman K.B."/>
            <person name="Herman A."/>
            <person name="Abrahante J.E."/>
            <person name="Garbe J."/>
        </authorList>
    </citation>
    <scope>NUCLEOTIDE SEQUENCE</scope>
    <source>
        <strain evidence="1">Duluth1</strain>
        <tissue evidence="1">Whole animal</tissue>
    </source>
</reference>
<sequence>MLRIILNRLKRAKSRTDAKSADWIENWTEHGVSTLQLQSSLRNIYNTNMSSSTTLLTFRNILTACGMMAYGRL</sequence>
<dbReference type="EMBL" id="JAIWYP010000014">
    <property type="protein sequence ID" value="KAH3710394.1"/>
    <property type="molecule type" value="Genomic_DNA"/>
</dbReference>
<proteinExistence type="predicted"/>
<dbReference type="Proteomes" id="UP000828390">
    <property type="component" value="Unassembled WGS sequence"/>
</dbReference>